<dbReference type="EMBL" id="MEIA01000438">
    <property type="protein sequence ID" value="OJF11145.1"/>
    <property type="molecule type" value="Genomic_DNA"/>
</dbReference>
<dbReference type="PRINTS" id="PR00111">
    <property type="entry name" value="ABHYDROLASE"/>
</dbReference>
<dbReference type="SUPFAM" id="SSF53474">
    <property type="entry name" value="alpha/beta-Hydrolases"/>
    <property type="match status" value="1"/>
</dbReference>
<evidence type="ECO:0000313" key="2">
    <source>
        <dbReference type="EMBL" id="OJF11145.1"/>
    </source>
</evidence>
<dbReference type="PANTHER" id="PTHR43433">
    <property type="entry name" value="HYDROLASE, ALPHA/BETA FOLD FAMILY PROTEIN"/>
    <property type="match status" value="1"/>
</dbReference>
<evidence type="ECO:0000313" key="3">
    <source>
        <dbReference type="Proteomes" id="UP000182486"/>
    </source>
</evidence>
<evidence type="ECO:0000259" key="1">
    <source>
        <dbReference type="Pfam" id="PF00561"/>
    </source>
</evidence>
<accession>A0A1K0FE94</accession>
<dbReference type="RefSeq" id="WP_071808293.1">
    <property type="nucleotide sequence ID" value="NZ_MEIA01000438.1"/>
</dbReference>
<gene>
    <name evidence="2" type="ORF">BG844_27950</name>
</gene>
<protein>
    <submittedName>
        <fullName evidence="2">Alpha/beta hydrolase</fullName>
    </submittedName>
</protein>
<sequence>MTATQWTADSAGSGRYADVNGINLYYETYGTGRPMVLLHGGLGSGEMFGPLIGTFSENHQVVLVDLQGHGRTADIDRPLDIRSMADDVAALIDHLGLERPDVVGYSLGGGVALLVAIRHPEKVGRLVTASAGIRRDATYPEILAQQGQVGAAAAEFMKDTPMYELYQRVAPRPEDFPRLLDKIGAAMAKDFDFTEEVRGLQVPTLVMGADADLVPPSHFVEIFELLDGGLRDGGWTGEGRPKGGHALAILPGLTHYNLFLSPLFASTTLAFLEEDH</sequence>
<dbReference type="Gene3D" id="3.40.50.1820">
    <property type="entry name" value="alpha/beta hydrolase"/>
    <property type="match status" value="1"/>
</dbReference>
<organism evidence="2 3">
    <name type="scientific">Couchioplanes caeruleus subsp. caeruleus</name>
    <dbReference type="NCBI Taxonomy" id="56427"/>
    <lineage>
        <taxon>Bacteria</taxon>
        <taxon>Bacillati</taxon>
        <taxon>Actinomycetota</taxon>
        <taxon>Actinomycetes</taxon>
        <taxon>Micromonosporales</taxon>
        <taxon>Micromonosporaceae</taxon>
        <taxon>Couchioplanes</taxon>
    </lineage>
</organism>
<dbReference type="GO" id="GO:0016787">
    <property type="term" value="F:hydrolase activity"/>
    <property type="evidence" value="ECO:0007669"/>
    <property type="project" value="UniProtKB-KW"/>
</dbReference>
<dbReference type="InterPro" id="IPR000073">
    <property type="entry name" value="AB_hydrolase_1"/>
</dbReference>
<dbReference type="InterPro" id="IPR029058">
    <property type="entry name" value="AB_hydrolase_fold"/>
</dbReference>
<dbReference type="PANTHER" id="PTHR43433:SF5">
    <property type="entry name" value="AB HYDROLASE-1 DOMAIN-CONTAINING PROTEIN"/>
    <property type="match status" value="1"/>
</dbReference>
<dbReference type="Proteomes" id="UP000182486">
    <property type="component" value="Unassembled WGS sequence"/>
</dbReference>
<keyword evidence="2" id="KW-0378">Hydrolase</keyword>
<keyword evidence="3" id="KW-1185">Reference proteome</keyword>
<proteinExistence type="predicted"/>
<reference evidence="2 3" key="1">
    <citation type="submission" date="2016-09" db="EMBL/GenBank/DDBJ databases">
        <title>Couchioplanes caeruleus draft genome sequence.</title>
        <authorList>
            <person name="Sheehan J."/>
            <person name="Caffrey P."/>
        </authorList>
    </citation>
    <scope>NUCLEOTIDE SEQUENCE [LARGE SCALE GENOMIC DNA]</scope>
    <source>
        <strain evidence="2 3">DSM 43634</strain>
    </source>
</reference>
<dbReference type="InterPro" id="IPR050471">
    <property type="entry name" value="AB_hydrolase"/>
</dbReference>
<feature type="domain" description="AB hydrolase-1" evidence="1">
    <location>
        <begin position="34"/>
        <end position="140"/>
    </location>
</feature>
<name>A0A1K0FE94_9ACTN</name>
<dbReference type="AlphaFoldDB" id="A0A1K0FE94"/>
<comment type="caution">
    <text evidence="2">The sequence shown here is derived from an EMBL/GenBank/DDBJ whole genome shotgun (WGS) entry which is preliminary data.</text>
</comment>
<dbReference type="Pfam" id="PF00561">
    <property type="entry name" value="Abhydrolase_1"/>
    <property type="match status" value="1"/>
</dbReference>